<dbReference type="CDD" id="cd11484">
    <property type="entry name" value="SLC-NCS1sbd_CobB-like"/>
    <property type="match status" value="1"/>
</dbReference>
<evidence type="ECO:0000256" key="3">
    <source>
        <dbReference type="ARBA" id="ARBA00022448"/>
    </source>
</evidence>
<feature type="compositionally biased region" description="Polar residues" evidence="8">
    <location>
        <begin position="468"/>
        <end position="477"/>
    </location>
</feature>
<evidence type="ECO:0000256" key="7">
    <source>
        <dbReference type="PIRNR" id="PIRNR002744"/>
    </source>
</evidence>
<evidence type="ECO:0000256" key="4">
    <source>
        <dbReference type="ARBA" id="ARBA00022692"/>
    </source>
</evidence>
<evidence type="ECO:0000256" key="9">
    <source>
        <dbReference type="SAM" id="Phobius"/>
    </source>
</evidence>
<gene>
    <name evidence="10" type="ORF">P0Y58_12080</name>
</gene>
<dbReference type="Proteomes" id="UP001216329">
    <property type="component" value="Chromosome"/>
</dbReference>
<keyword evidence="6 7" id="KW-0472">Membrane</keyword>
<evidence type="ECO:0000313" key="11">
    <source>
        <dbReference type="Proteomes" id="UP001216329"/>
    </source>
</evidence>
<evidence type="ECO:0000256" key="6">
    <source>
        <dbReference type="ARBA" id="ARBA00023136"/>
    </source>
</evidence>
<evidence type="ECO:0000313" key="10">
    <source>
        <dbReference type="EMBL" id="WEK32890.1"/>
    </source>
</evidence>
<feature type="transmembrane region" description="Helical" evidence="9">
    <location>
        <begin position="90"/>
        <end position="112"/>
    </location>
</feature>
<dbReference type="GO" id="GO:0005886">
    <property type="term" value="C:plasma membrane"/>
    <property type="evidence" value="ECO:0007669"/>
    <property type="project" value="TreeGrafter"/>
</dbReference>
<dbReference type="EMBL" id="CP119325">
    <property type="protein sequence ID" value="WEK32890.1"/>
    <property type="molecule type" value="Genomic_DNA"/>
</dbReference>
<dbReference type="Gene3D" id="1.10.4160.10">
    <property type="entry name" value="Hydantoin permease"/>
    <property type="match status" value="1"/>
</dbReference>
<protein>
    <submittedName>
        <fullName evidence="10">Cytosine permease</fullName>
    </submittedName>
</protein>
<accession>A0AAJ5WLJ0</accession>
<feature type="transmembrane region" description="Helical" evidence="9">
    <location>
        <begin position="426"/>
        <end position="442"/>
    </location>
</feature>
<evidence type="ECO:0000256" key="8">
    <source>
        <dbReference type="SAM" id="MobiDB-lite"/>
    </source>
</evidence>
<evidence type="ECO:0000256" key="5">
    <source>
        <dbReference type="ARBA" id="ARBA00022989"/>
    </source>
</evidence>
<dbReference type="InterPro" id="IPR026030">
    <property type="entry name" value="Pur-cyt_permease_Fcy2/21/22"/>
</dbReference>
<dbReference type="GO" id="GO:0022857">
    <property type="term" value="F:transmembrane transporter activity"/>
    <property type="evidence" value="ECO:0007669"/>
    <property type="project" value="InterPro"/>
</dbReference>
<feature type="region of interest" description="Disordered" evidence="8">
    <location>
        <begin position="453"/>
        <end position="477"/>
    </location>
</feature>
<dbReference type="Pfam" id="PF02133">
    <property type="entry name" value="Transp_cyt_pur"/>
    <property type="match status" value="1"/>
</dbReference>
<feature type="transmembrane region" description="Helical" evidence="9">
    <location>
        <begin position="320"/>
        <end position="341"/>
    </location>
</feature>
<dbReference type="PANTHER" id="PTHR31806">
    <property type="entry name" value="PURINE-CYTOSINE PERMEASE FCY2-RELATED"/>
    <property type="match status" value="1"/>
</dbReference>
<feature type="transmembrane region" description="Helical" evidence="9">
    <location>
        <begin position="353"/>
        <end position="370"/>
    </location>
</feature>
<evidence type="ECO:0000256" key="1">
    <source>
        <dbReference type="ARBA" id="ARBA00004141"/>
    </source>
</evidence>
<evidence type="ECO:0000256" key="2">
    <source>
        <dbReference type="ARBA" id="ARBA00008974"/>
    </source>
</evidence>
<feature type="transmembrane region" description="Helical" evidence="9">
    <location>
        <begin position="274"/>
        <end position="299"/>
    </location>
</feature>
<proteinExistence type="inferred from homology"/>
<keyword evidence="4 9" id="KW-0812">Transmembrane</keyword>
<feature type="transmembrane region" description="Helical" evidence="9">
    <location>
        <begin position="395"/>
        <end position="414"/>
    </location>
</feature>
<feature type="transmembrane region" description="Helical" evidence="9">
    <location>
        <begin position="50"/>
        <end position="70"/>
    </location>
</feature>
<keyword evidence="3 7" id="KW-0813">Transport</keyword>
<dbReference type="AlphaFoldDB" id="A0AAJ5WLJ0"/>
<feature type="transmembrane region" description="Helical" evidence="9">
    <location>
        <begin position="190"/>
        <end position="210"/>
    </location>
</feature>
<keyword evidence="5 9" id="KW-1133">Transmembrane helix</keyword>
<feature type="transmembrane region" description="Helical" evidence="9">
    <location>
        <begin position="132"/>
        <end position="151"/>
    </location>
</feature>
<organism evidence="10 11">
    <name type="scientific">Candidatus Pseudomonas phytovorans</name>
    <dbReference type="NCBI Taxonomy" id="3121377"/>
    <lineage>
        <taxon>Bacteria</taxon>
        <taxon>Pseudomonadati</taxon>
        <taxon>Pseudomonadota</taxon>
        <taxon>Gammaproteobacteria</taxon>
        <taxon>Pseudomonadales</taxon>
        <taxon>Pseudomonadaceae</taxon>
        <taxon>Pseudomonas</taxon>
    </lineage>
</organism>
<reference evidence="10" key="1">
    <citation type="submission" date="2023-03" db="EMBL/GenBank/DDBJ databases">
        <title>Andean soil-derived lignocellulolytic bacterial consortium as a source of novel taxa and putative plastic-active enzymes.</title>
        <authorList>
            <person name="Diaz-Garcia L."/>
            <person name="Chuvochina M."/>
            <person name="Feuerriegel G."/>
            <person name="Bunk B."/>
            <person name="Sproer C."/>
            <person name="Streit W.R."/>
            <person name="Rodriguez L.M."/>
            <person name="Overmann J."/>
            <person name="Jimenez D.J."/>
        </authorList>
    </citation>
    <scope>NUCLEOTIDE SEQUENCE</scope>
    <source>
        <strain evidence="10">MAG 876</strain>
    </source>
</reference>
<feature type="transmembrane region" description="Helical" evidence="9">
    <location>
        <begin position="231"/>
        <end position="254"/>
    </location>
</feature>
<feature type="transmembrane region" description="Helical" evidence="9">
    <location>
        <begin position="23"/>
        <end position="44"/>
    </location>
</feature>
<comment type="similarity">
    <text evidence="2 7">Belongs to the purine-cytosine permease (2.A.39) family.</text>
</comment>
<dbReference type="PIRSF" id="PIRSF002744">
    <property type="entry name" value="Pur-cyt_permease"/>
    <property type="match status" value="1"/>
</dbReference>
<comment type="subcellular location">
    <subcellularLocation>
        <location evidence="1">Membrane</location>
        <topology evidence="1">Multi-pass membrane protein</topology>
    </subcellularLocation>
</comment>
<sequence length="477" mass="51363">MKVEKRSIEFVPHSERYGRPRRLFSVWFSSNLQVTALMVGTLGVASGLSLMWTLAGLLIGCLLGTIFMAAHSAQGPHLGVPQMIQSRAQFGVFGAAIPLLVMVTAAVLFMAASGVLMRAPLKALLAISDDQAILIVGITTFLIGVVGYELIHRMGAWMSWLSAVVFGTALVLILMRASAAGGLHGDAGGFSMPIFNLVIAQAASWTLGYGPYVADYSRYLPADVSTRRTFWTTYSGCALGSLGMMALGAVLAAFVPSALGVDPGTAIASLFGPWAKAALIVVALGVIQYNVLCLYSAYMSTTTIFSGFARLQQVRHGTKALLMAVLSLLACVIAIQTQYHFDTFFADILIGQLYLLIPWSAINLVDYYVVRRGSYSIGDLYDAQGRYGRWNRKTMIVYGVSIIGTVPFMKLSFFEGFFARLIGADVSWIAGLVLAGLLYLIFNRPRVLAEHSPPATTPEECPECPRTVRTSTAEASG</sequence>
<name>A0AAJ5WLJ0_9PSED</name>
<dbReference type="InterPro" id="IPR001248">
    <property type="entry name" value="Pur-cyt_permease"/>
</dbReference>
<dbReference type="PANTHER" id="PTHR31806:SF1">
    <property type="entry name" value="PURINE-CYTOSINE PERMEASE FCY2-RELATED"/>
    <property type="match status" value="1"/>
</dbReference>
<feature type="transmembrane region" description="Helical" evidence="9">
    <location>
        <begin position="158"/>
        <end position="178"/>
    </location>
</feature>